<evidence type="ECO:0000256" key="4">
    <source>
        <dbReference type="RuleBase" id="RU003345"/>
    </source>
</evidence>
<feature type="domain" description="Aldehyde dehydrogenase" evidence="5">
    <location>
        <begin position="5"/>
        <end position="436"/>
    </location>
</feature>
<evidence type="ECO:0000259" key="5">
    <source>
        <dbReference type="Pfam" id="PF00171"/>
    </source>
</evidence>
<dbReference type="InterPro" id="IPR016161">
    <property type="entry name" value="Ald_DH/histidinol_DH"/>
</dbReference>
<dbReference type="Gene3D" id="3.40.309.10">
    <property type="entry name" value="Aldehyde Dehydrogenase, Chain A, domain 2"/>
    <property type="match status" value="1"/>
</dbReference>
<proteinExistence type="inferred from homology"/>
<dbReference type="InterPro" id="IPR051020">
    <property type="entry name" value="ALDH-related_metabolic_enz"/>
</dbReference>
<sequence>MKFTTLAEADAALTAAVACFDQTRKLSSAERHAILTAISAGLQDQREAFAQLLCAEAKKPIRDARVEVDRAALTFSLAADEARRFGGELLPLDLSAAAVGRMGLVRRFPLGPIAAVTPFNFPLNLVAHKVAPAIAVGAPVVLKPAEKTPQTALKLQELVHACGWPEAAFAVLTPETPQEIGHLLADDPRLPVFSFTGSDTVGWALKQRATKKRVILELGGNAAVLVDHASKVEHAVGRCVVGGFAYSGQVCISVQRIFVVENYFEAFCADLVARVRALKLGDPADETTDLGPMITEDAAIRVEQWVEQAKAAGARVLLQGPRDGALLAPSILTAVPTDQPLVRDEVFGPVVIVEPVASFDEGIARINASRFGLQAGVFTYDMRRVLQAHQELEVGGVIINDVPTFRSDAMPYGGEGDSGVGREGIRWTMDEYTSPRVLVLSA</sequence>
<evidence type="ECO:0000256" key="3">
    <source>
        <dbReference type="PROSITE-ProRule" id="PRU10007"/>
    </source>
</evidence>
<dbReference type="InterPro" id="IPR015590">
    <property type="entry name" value="Aldehyde_DH_dom"/>
</dbReference>
<dbReference type="Proteomes" id="UP000520814">
    <property type="component" value="Unassembled WGS sequence"/>
</dbReference>
<dbReference type="AlphaFoldDB" id="A0A7W9W4P5"/>
<dbReference type="PANTHER" id="PTHR42991:SF1">
    <property type="entry name" value="ALDEHYDE DEHYDROGENASE"/>
    <property type="match status" value="1"/>
</dbReference>
<dbReference type="PANTHER" id="PTHR42991">
    <property type="entry name" value="ALDEHYDE DEHYDROGENASE"/>
    <property type="match status" value="1"/>
</dbReference>
<dbReference type="SUPFAM" id="SSF53720">
    <property type="entry name" value="ALDH-like"/>
    <property type="match status" value="1"/>
</dbReference>
<name>A0A7W9W4P5_ARMRO</name>
<dbReference type="RefSeq" id="WP_184193222.1">
    <property type="nucleotide sequence ID" value="NZ_JACHGW010000001.1"/>
</dbReference>
<protein>
    <submittedName>
        <fullName evidence="6">Glyceraldehyde-3-phosphate dehydrogenase (NADP+)</fullName>
        <ecNumber evidence="6">1.2.1.9</ecNumber>
    </submittedName>
</protein>
<feature type="active site" evidence="3">
    <location>
        <position position="217"/>
    </location>
</feature>
<dbReference type="InterPro" id="IPR029510">
    <property type="entry name" value="Ald_DH_CS_GLU"/>
</dbReference>
<evidence type="ECO:0000313" key="6">
    <source>
        <dbReference type="EMBL" id="MBB6049624.1"/>
    </source>
</evidence>
<dbReference type="EC" id="1.2.1.9" evidence="6"/>
<dbReference type="InterPro" id="IPR016162">
    <property type="entry name" value="Ald_DH_N"/>
</dbReference>
<dbReference type="GO" id="GO:0008886">
    <property type="term" value="F:glyceraldehyde-3-phosphate dehydrogenase (NADP+) (non-phosphorylating) activity"/>
    <property type="evidence" value="ECO:0007669"/>
    <property type="project" value="UniProtKB-EC"/>
</dbReference>
<gene>
    <name evidence="6" type="ORF">HNQ39_001386</name>
</gene>
<dbReference type="Gene3D" id="3.40.605.10">
    <property type="entry name" value="Aldehyde Dehydrogenase, Chain A, domain 1"/>
    <property type="match status" value="1"/>
</dbReference>
<dbReference type="EMBL" id="JACHGW010000001">
    <property type="protein sequence ID" value="MBB6049624.1"/>
    <property type="molecule type" value="Genomic_DNA"/>
</dbReference>
<accession>A0A7W9W4P5</accession>
<dbReference type="PROSITE" id="PS00687">
    <property type="entry name" value="ALDEHYDE_DEHYDR_GLU"/>
    <property type="match status" value="1"/>
</dbReference>
<organism evidence="6 7">
    <name type="scientific">Armatimonas rosea</name>
    <dbReference type="NCBI Taxonomy" id="685828"/>
    <lineage>
        <taxon>Bacteria</taxon>
        <taxon>Bacillati</taxon>
        <taxon>Armatimonadota</taxon>
        <taxon>Armatimonadia</taxon>
        <taxon>Armatimonadales</taxon>
        <taxon>Armatimonadaceae</taxon>
        <taxon>Armatimonas</taxon>
    </lineage>
</organism>
<keyword evidence="7" id="KW-1185">Reference proteome</keyword>
<reference evidence="6 7" key="1">
    <citation type="submission" date="2020-08" db="EMBL/GenBank/DDBJ databases">
        <title>Genomic Encyclopedia of Type Strains, Phase IV (KMG-IV): sequencing the most valuable type-strain genomes for metagenomic binning, comparative biology and taxonomic classification.</title>
        <authorList>
            <person name="Goeker M."/>
        </authorList>
    </citation>
    <scope>NUCLEOTIDE SEQUENCE [LARGE SCALE GENOMIC DNA]</scope>
    <source>
        <strain evidence="6 7">DSM 23562</strain>
    </source>
</reference>
<keyword evidence="2 4" id="KW-0560">Oxidoreductase</keyword>
<comment type="similarity">
    <text evidence="1 4">Belongs to the aldehyde dehydrogenase family.</text>
</comment>
<evidence type="ECO:0000256" key="2">
    <source>
        <dbReference type="ARBA" id="ARBA00023002"/>
    </source>
</evidence>
<evidence type="ECO:0000313" key="7">
    <source>
        <dbReference type="Proteomes" id="UP000520814"/>
    </source>
</evidence>
<dbReference type="GO" id="GO:0008911">
    <property type="term" value="F:lactaldehyde dehydrogenase (NAD+) activity"/>
    <property type="evidence" value="ECO:0007669"/>
    <property type="project" value="TreeGrafter"/>
</dbReference>
<dbReference type="Pfam" id="PF00171">
    <property type="entry name" value="Aldedh"/>
    <property type="match status" value="1"/>
</dbReference>
<evidence type="ECO:0000256" key="1">
    <source>
        <dbReference type="ARBA" id="ARBA00009986"/>
    </source>
</evidence>
<comment type="caution">
    <text evidence="6">The sequence shown here is derived from an EMBL/GenBank/DDBJ whole genome shotgun (WGS) entry which is preliminary data.</text>
</comment>
<dbReference type="InterPro" id="IPR016163">
    <property type="entry name" value="Ald_DH_C"/>
</dbReference>